<dbReference type="SMART" id="SM00320">
    <property type="entry name" value="WD40"/>
    <property type="match status" value="3"/>
</dbReference>
<gene>
    <name evidence="14" type="ORF">OAUR00152_LOCUS14025</name>
</gene>
<dbReference type="EMBL" id="HBKQ01020727">
    <property type="protein sequence ID" value="CAE2236421.1"/>
    <property type="molecule type" value="Transcribed_RNA"/>
</dbReference>
<protein>
    <recommendedName>
        <fullName evidence="15">Anaphase-promoting complex subunit 4 WD40 domain-containing protein</fullName>
    </recommendedName>
</protein>
<dbReference type="AlphaFoldDB" id="A0A7S4IQ94"/>
<dbReference type="GO" id="GO:0003400">
    <property type="term" value="P:regulation of COPII vesicle coating"/>
    <property type="evidence" value="ECO:0007669"/>
    <property type="project" value="TreeGrafter"/>
</dbReference>
<evidence type="ECO:0000256" key="1">
    <source>
        <dbReference type="ARBA" id="ARBA00004389"/>
    </source>
</evidence>
<dbReference type="GO" id="GO:0015031">
    <property type="term" value="P:protein transport"/>
    <property type="evidence" value="ECO:0007669"/>
    <property type="project" value="UniProtKB-KW"/>
</dbReference>
<dbReference type="PANTHER" id="PTHR23284:SF0">
    <property type="entry name" value="PROLACTIN REGULATORY ELEMENT-BINDING PROTEIN"/>
    <property type="match status" value="1"/>
</dbReference>
<evidence type="ECO:0000256" key="13">
    <source>
        <dbReference type="SAM" id="Phobius"/>
    </source>
</evidence>
<dbReference type="InterPro" id="IPR001680">
    <property type="entry name" value="WD40_rpt"/>
</dbReference>
<proteinExistence type="predicted"/>
<evidence type="ECO:0000256" key="5">
    <source>
        <dbReference type="ARBA" id="ARBA00022737"/>
    </source>
</evidence>
<feature type="compositionally biased region" description="Pro residues" evidence="12">
    <location>
        <begin position="316"/>
        <end position="334"/>
    </location>
</feature>
<keyword evidence="4 13" id="KW-0812">Transmembrane</keyword>
<keyword evidence="6" id="KW-0256">Endoplasmic reticulum</keyword>
<keyword evidence="9 13" id="KW-1133">Transmembrane helix</keyword>
<evidence type="ECO:0000256" key="8">
    <source>
        <dbReference type="ARBA" id="ARBA00022927"/>
    </source>
</evidence>
<dbReference type="GO" id="GO:0005789">
    <property type="term" value="C:endoplasmic reticulum membrane"/>
    <property type="evidence" value="ECO:0007669"/>
    <property type="project" value="UniProtKB-SubCell"/>
</dbReference>
<name>A0A7S4IQ94_9STRA</name>
<dbReference type="InterPro" id="IPR045260">
    <property type="entry name" value="Sec12-like"/>
</dbReference>
<evidence type="ECO:0000256" key="10">
    <source>
        <dbReference type="ARBA" id="ARBA00023136"/>
    </source>
</evidence>
<dbReference type="GO" id="GO:0006888">
    <property type="term" value="P:endoplasmic reticulum to Golgi vesicle-mediated transport"/>
    <property type="evidence" value="ECO:0007669"/>
    <property type="project" value="TreeGrafter"/>
</dbReference>
<evidence type="ECO:0000256" key="3">
    <source>
        <dbReference type="ARBA" id="ARBA00022574"/>
    </source>
</evidence>
<comment type="subcellular location">
    <subcellularLocation>
        <location evidence="1">Endoplasmic reticulum membrane</location>
        <topology evidence="1">Single-pass membrane protein</topology>
    </subcellularLocation>
</comment>
<evidence type="ECO:0000313" key="14">
    <source>
        <dbReference type="EMBL" id="CAE2236421.1"/>
    </source>
</evidence>
<dbReference type="PANTHER" id="PTHR23284">
    <property type="entry name" value="PROLACTIN REGULATORY ELEMENT BINDING PROTEIN"/>
    <property type="match status" value="1"/>
</dbReference>
<feature type="region of interest" description="Disordered" evidence="12">
    <location>
        <begin position="250"/>
        <end position="269"/>
    </location>
</feature>
<dbReference type="PROSITE" id="PS50294">
    <property type="entry name" value="WD_REPEATS_REGION"/>
    <property type="match status" value="1"/>
</dbReference>
<keyword evidence="7" id="KW-0931">ER-Golgi transport</keyword>
<keyword evidence="2" id="KW-0813">Transport</keyword>
<dbReference type="GO" id="GO:0005085">
    <property type="term" value="F:guanyl-nucleotide exchange factor activity"/>
    <property type="evidence" value="ECO:0007669"/>
    <property type="project" value="InterPro"/>
</dbReference>
<evidence type="ECO:0008006" key="15">
    <source>
        <dbReference type="Google" id="ProtNLM"/>
    </source>
</evidence>
<feature type="transmembrane region" description="Helical" evidence="13">
    <location>
        <begin position="447"/>
        <end position="469"/>
    </location>
</feature>
<keyword evidence="8" id="KW-0653">Protein transport</keyword>
<dbReference type="SUPFAM" id="SSF50978">
    <property type="entry name" value="WD40 repeat-like"/>
    <property type="match status" value="1"/>
</dbReference>
<dbReference type="Pfam" id="PF00400">
    <property type="entry name" value="WD40"/>
    <property type="match status" value="1"/>
</dbReference>
<evidence type="ECO:0000256" key="6">
    <source>
        <dbReference type="ARBA" id="ARBA00022824"/>
    </source>
</evidence>
<organism evidence="14">
    <name type="scientific">Odontella aurita</name>
    <dbReference type="NCBI Taxonomy" id="265563"/>
    <lineage>
        <taxon>Eukaryota</taxon>
        <taxon>Sar</taxon>
        <taxon>Stramenopiles</taxon>
        <taxon>Ochrophyta</taxon>
        <taxon>Bacillariophyta</taxon>
        <taxon>Mediophyceae</taxon>
        <taxon>Biddulphiophycidae</taxon>
        <taxon>Eupodiscales</taxon>
        <taxon>Odontellaceae</taxon>
        <taxon>Odontella</taxon>
    </lineage>
</organism>
<evidence type="ECO:0000256" key="9">
    <source>
        <dbReference type="ARBA" id="ARBA00022989"/>
    </source>
</evidence>
<dbReference type="PROSITE" id="PS50082">
    <property type="entry name" value="WD_REPEATS_2"/>
    <property type="match status" value="1"/>
</dbReference>
<feature type="region of interest" description="Disordered" evidence="12">
    <location>
        <begin position="309"/>
        <end position="335"/>
    </location>
</feature>
<evidence type="ECO:0000256" key="7">
    <source>
        <dbReference type="ARBA" id="ARBA00022892"/>
    </source>
</evidence>
<keyword evidence="3 11" id="KW-0853">WD repeat</keyword>
<dbReference type="InterPro" id="IPR015943">
    <property type="entry name" value="WD40/YVTN_repeat-like_dom_sf"/>
</dbReference>
<feature type="repeat" description="WD" evidence="11">
    <location>
        <begin position="201"/>
        <end position="242"/>
    </location>
</feature>
<evidence type="ECO:0000256" key="2">
    <source>
        <dbReference type="ARBA" id="ARBA00022448"/>
    </source>
</evidence>
<dbReference type="Gene3D" id="2.130.10.10">
    <property type="entry name" value="YVTN repeat-like/Quinoprotein amine dehydrogenase"/>
    <property type="match status" value="1"/>
</dbReference>
<evidence type="ECO:0000256" key="11">
    <source>
        <dbReference type="PROSITE-ProRule" id="PRU00221"/>
    </source>
</evidence>
<evidence type="ECO:0000256" key="4">
    <source>
        <dbReference type="ARBA" id="ARBA00022692"/>
    </source>
</evidence>
<sequence length="520" mass="55265">MPIPRHPSRLETVTFPVFACCWYGKPSLPPTNAGGISILAYCGGGGSAKTGVFNTLAVVVKEQVSPVDPNARSDDDVVAERKIKIDTGVQIGVGVAMHRHHSNTGDVRMLVCVGDKVNLYAVPLEGSPLLENLPEEDEDAGPSLLLGGVTVGEKYGCNAVAFSPLGDAMAVGCENGQVIIYRILHDEAGRATFRKIVEAQGEGHDGAVSSVAFHPRVLAVLSGSKDGTARLWDGRSGSELGQMKCIAEDPDPKKAAAAKKKPQRGRVQRGPPKILVRGCAFGDLEGKVVYTVQSGKRTPAYVSRWVLAPPKAGEPRPQPPLGPDGRPIGPPPPNGNFVEGARAECSEKPVSSLSLSGDASTLVLGNVEGSVFLFDLENMKVSKAFLEVHDLPVTCVAARPEMGPLPGDVAEGVAFDALSASADNRMGFLTKQRRSRKKKARRPGGKAGAGMSTTTLMILMWFFMVLYLVGKMSWRLCRPELLAIGQLEEPAMAFEAAARCVWELTIWAPPTRAGVSVPPH</sequence>
<feature type="compositionally biased region" description="Basic residues" evidence="12">
    <location>
        <begin position="256"/>
        <end position="267"/>
    </location>
</feature>
<evidence type="ECO:0000256" key="12">
    <source>
        <dbReference type="SAM" id="MobiDB-lite"/>
    </source>
</evidence>
<keyword evidence="5" id="KW-0677">Repeat</keyword>
<dbReference type="InterPro" id="IPR036322">
    <property type="entry name" value="WD40_repeat_dom_sf"/>
</dbReference>
<keyword evidence="10 13" id="KW-0472">Membrane</keyword>
<accession>A0A7S4IQ94</accession>
<reference evidence="14" key="1">
    <citation type="submission" date="2021-01" db="EMBL/GenBank/DDBJ databases">
        <authorList>
            <person name="Corre E."/>
            <person name="Pelletier E."/>
            <person name="Niang G."/>
            <person name="Scheremetjew M."/>
            <person name="Finn R."/>
            <person name="Kale V."/>
            <person name="Holt S."/>
            <person name="Cochrane G."/>
            <person name="Meng A."/>
            <person name="Brown T."/>
            <person name="Cohen L."/>
        </authorList>
    </citation>
    <scope>NUCLEOTIDE SEQUENCE</scope>
    <source>
        <strain evidence="14">Isolate 1302-5</strain>
    </source>
</reference>